<protein>
    <recommendedName>
        <fullName evidence="8">4Fe-4S ferredoxin-type domain-containing protein</fullName>
    </recommendedName>
</protein>
<keyword evidence="1" id="KW-0813">Transport</keyword>
<dbReference type="PANTHER" id="PTHR47153">
    <property type="entry name" value="LACTATE UTILIZATION PROTEIN B"/>
    <property type="match status" value="1"/>
</dbReference>
<dbReference type="InterPro" id="IPR017896">
    <property type="entry name" value="4Fe4S_Fe-S-bd"/>
</dbReference>
<dbReference type="EMBL" id="CP001848">
    <property type="protein sequence ID" value="ADB18048.1"/>
    <property type="molecule type" value="Genomic_DNA"/>
</dbReference>
<organism evidence="9 10">
    <name type="scientific">Pirellula staleyi (strain ATCC 27377 / DSM 6068 / ICPB 4128)</name>
    <name type="common">Pirella staleyi</name>
    <dbReference type="NCBI Taxonomy" id="530564"/>
    <lineage>
        <taxon>Bacteria</taxon>
        <taxon>Pseudomonadati</taxon>
        <taxon>Planctomycetota</taxon>
        <taxon>Planctomycetia</taxon>
        <taxon>Pirellulales</taxon>
        <taxon>Pirellulaceae</taxon>
        <taxon>Pirellula</taxon>
    </lineage>
</organism>
<dbReference type="Pfam" id="PF02589">
    <property type="entry name" value="LUD_dom"/>
    <property type="match status" value="1"/>
</dbReference>
<dbReference type="SUPFAM" id="SSF100950">
    <property type="entry name" value="NagB/RpiA/CoA transferase-like"/>
    <property type="match status" value="1"/>
</dbReference>
<keyword evidence="5" id="KW-0249">Electron transport</keyword>
<dbReference type="GO" id="GO:0006089">
    <property type="term" value="P:lactate metabolic process"/>
    <property type="evidence" value="ECO:0007669"/>
    <property type="project" value="InterPro"/>
</dbReference>
<proteinExistence type="predicted"/>
<name>D2QXX1_PIRSD</name>
<dbReference type="AlphaFoldDB" id="D2QXX1"/>
<evidence type="ECO:0000259" key="8">
    <source>
        <dbReference type="PROSITE" id="PS51379"/>
    </source>
</evidence>
<dbReference type="InterPro" id="IPR009051">
    <property type="entry name" value="Helical_ferredxn"/>
</dbReference>
<dbReference type="InterPro" id="IPR037171">
    <property type="entry name" value="NagB/RpiA_transferase-like"/>
</dbReference>
<dbReference type="Proteomes" id="UP000001887">
    <property type="component" value="Chromosome"/>
</dbReference>
<keyword evidence="6" id="KW-0408">Iron</keyword>
<evidence type="ECO:0000256" key="1">
    <source>
        <dbReference type="ARBA" id="ARBA00022448"/>
    </source>
</evidence>
<dbReference type="InterPro" id="IPR024185">
    <property type="entry name" value="FTHF_cligase-like_sf"/>
</dbReference>
<dbReference type="PROSITE" id="PS00198">
    <property type="entry name" value="4FE4S_FER_1"/>
    <property type="match status" value="2"/>
</dbReference>
<dbReference type="STRING" id="530564.Psta_3384"/>
<evidence type="ECO:0000313" key="10">
    <source>
        <dbReference type="Proteomes" id="UP000001887"/>
    </source>
</evidence>
<evidence type="ECO:0000256" key="6">
    <source>
        <dbReference type="ARBA" id="ARBA00023004"/>
    </source>
</evidence>
<dbReference type="Gene3D" id="3.40.50.10420">
    <property type="entry name" value="NagB/RpiA/CoA transferase-like"/>
    <property type="match status" value="1"/>
</dbReference>
<feature type="domain" description="4Fe-4S ferredoxin-type" evidence="8">
    <location>
        <begin position="291"/>
        <end position="313"/>
    </location>
</feature>
<dbReference type="PROSITE" id="PS51379">
    <property type="entry name" value="4FE4S_FER_2"/>
    <property type="match status" value="2"/>
</dbReference>
<keyword evidence="3" id="KW-0479">Metal-binding</keyword>
<feature type="domain" description="4Fe-4S ferredoxin-type" evidence="8">
    <location>
        <begin position="341"/>
        <end position="369"/>
    </location>
</feature>
<dbReference type="PANTHER" id="PTHR47153:SF2">
    <property type="entry name" value="LACTATE UTILIZATION PROTEIN B"/>
    <property type="match status" value="1"/>
</dbReference>
<dbReference type="eggNOG" id="COG1139">
    <property type="taxonomic scope" value="Bacteria"/>
</dbReference>
<dbReference type="InterPro" id="IPR003741">
    <property type="entry name" value="LUD_dom"/>
</dbReference>
<keyword evidence="2" id="KW-0004">4Fe-4S</keyword>
<evidence type="ECO:0000256" key="3">
    <source>
        <dbReference type="ARBA" id="ARBA00022723"/>
    </source>
</evidence>
<sequence>MTHSTLATAFVADRPRAEWHDKTLWFVRSKRDKAASKLPEWELLRETASQIKAHTMSRMADYLEQFERNAQKHGVIVHWAKDAAEHNAIVHKILADRGVTRLVKSKSMLTEECHLNPYLERHGIEVVDSDLGERIVQLAGEPPSHIVLPAIHKKKEDIGELFHEHLHTEKGASDPNYLTEAARHHLRDRFMRADAGLTGVNFAIAETGGIVVCTNEGNADIGVSLPKVHIASMGMEKIIPRAADLSIFLRLLARSATGQPITTYSSHFHGPRPGGELHIVIVDNGRTGLLGSDEHRRSLNCIRCGACMNTCPVYRRSGGFSYESTVPGPIGSILSPARDPKEHKSLPFACTLCGSCTDVCPVKIDLHHQLLTLRSEIAHKGHLPWSKRMSMKLASMVLSRTWLYNLAGKTARLALRILPRFLVYNPLNDWGRQRDLPPAPAASFREQLKQRHATRNEASQNQSK</sequence>
<reference evidence="9 10" key="1">
    <citation type="journal article" date="2009" name="Stand. Genomic Sci.">
        <title>Complete genome sequence of Pirellula staleyi type strain (ATCC 27377).</title>
        <authorList>
            <person name="Clum A."/>
            <person name="Tindall B.J."/>
            <person name="Sikorski J."/>
            <person name="Ivanova N."/>
            <person name="Mavrommatis K."/>
            <person name="Lucas S."/>
            <person name="Glavina del Rio T."/>
            <person name="Nolan M."/>
            <person name="Chen F."/>
            <person name="Tice H."/>
            <person name="Pitluck S."/>
            <person name="Cheng J.F."/>
            <person name="Chertkov O."/>
            <person name="Brettin T."/>
            <person name="Han C."/>
            <person name="Detter J.C."/>
            <person name="Kuske C."/>
            <person name="Bruce D."/>
            <person name="Goodwin L."/>
            <person name="Ovchinikova G."/>
            <person name="Pati A."/>
            <person name="Mikhailova N."/>
            <person name="Chen A."/>
            <person name="Palaniappan K."/>
            <person name="Land M."/>
            <person name="Hauser L."/>
            <person name="Chang Y.J."/>
            <person name="Jeffries C.D."/>
            <person name="Chain P."/>
            <person name="Rohde M."/>
            <person name="Goker M."/>
            <person name="Bristow J."/>
            <person name="Eisen J.A."/>
            <person name="Markowitz V."/>
            <person name="Hugenholtz P."/>
            <person name="Kyrpides N.C."/>
            <person name="Klenk H.P."/>
            <person name="Lapidus A."/>
        </authorList>
    </citation>
    <scope>NUCLEOTIDE SEQUENCE [LARGE SCALE GENOMIC DNA]</scope>
    <source>
        <strain evidence="10">ATCC 27377 / DSM 6068 / ICPB 4128</strain>
    </source>
</reference>
<dbReference type="GO" id="GO:0051539">
    <property type="term" value="F:4 iron, 4 sulfur cluster binding"/>
    <property type="evidence" value="ECO:0007669"/>
    <property type="project" value="UniProtKB-KW"/>
</dbReference>
<evidence type="ECO:0000313" key="9">
    <source>
        <dbReference type="EMBL" id="ADB18048.1"/>
    </source>
</evidence>
<dbReference type="InterPro" id="IPR004452">
    <property type="entry name" value="LutB/LldF"/>
</dbReference>
<dbReference type="KEGG" id="psl:Psta_3384"/>
<evidence type="ECO:0000256" key="2">
    <source>
        <dbReference type="ARBA" id="ARBA00022485"/>
    </source>
</evidence>
<gene>
    <name evidence="9" type="ordered locus">Psta_3384</name>
</gene>
<evidence type="ECO:0000256" key="7">
    <source>
        <dbReference type="ARBA" id="ARBA00023014"/>
    </source>
</evidence>
<keyword evidence="4" id="KW-0677">Repeat</keyword>
<dbReference type="eggNOG" id="COG0247">
    <property type="taxonomic scope" value="Bacteria"/>
</dbReference>
<evidence type="ECO:0000256" key="4">
    <source>
        <dbReference type="ARBA" id="ARBA00022737"/>
    </source>
</evidence>
<dbReference type="Gene3D" id="1.10.1060.10">
    <property type="entry name" value="Alpha-helical ferredoxin"/>
    <property type="match status" value="1"/>
</dbReference>
<dbReference type="SUPFAM" id="SSF46548">
    <property type="entry name" value="alpha-helical ferredoxin"/>
    <property type="match status" value="1"/>
</dbReference>
<dbReference type="OrthoDB" id="9782337at2"/>
<dbReference type="GO" id="GO:0046872">
    <property type="term" value="F:metal ion binding"/>
    <property type="evidence" value="ECO:0007669"/>
    <property type="project" value="UniProtKB-KW"/>
</dbReference>
<accession>D2QXX1</accession>
<dbReference type="InterPro" id="IPR017900">
    <property type="entry name" value="4Fe4S_Fe_S_CS"/>
</dbReference>
<evidence type="ECO:0000256" key="5">
    <source>
        <dbReference type="ARBA" id="ARBA00022982"/>
    </source>
</evidence>
<keyword evidence="7" id="KW-0411">Iron-sulfur</keyword>
<keyword evidence="10" id="KW-1185">Reference proteome</keyword>
<dbReference type="HOGENOM" id="CLU_027059_2_0_0"/>
<dbReference type="Pfam" id="PF13183">
    <property type="entry name" value="Fer4_8"/>
    <property type="match status" value="1"/>
</dbReference>